<dbReference type="KEGG" id="aup:AsAng_0040210"/>
<proteinExistence type="predicted"/>
<name>A0A915YHX6_9BACT</name>
<keyword evidence="3" id="KW-0812">Transmembrane</keyword>
<keyword evidence="3" id="KW-1133">Transmembrane helix</keyword>
<evidence type="ECO:0000256" key="2">
    <source>
        <dbReference type="SAM" id="MobiDB-lite"/>
    </source>
</evidence>
<protein>
    <recommendedName>
        <fullName evidence="6">Outer membrane protein beta-barrel domain-containing protein</fullName>
    </recommendedName>
</protein>
<feature type="region of interest" description="Disordered" evidence="2">
    <location>
        <begin position="99"/>
        <end position="122"/>
    </location>
</feature>
<organism evidence="4 5">
    <name type="scientific">Aureispira anguillae</name>
    <dbReference type="NCBI Taxonomy" id="2864201"/>
    <lineage>
        <taxon>Bacteria</taxon>
        <taxon>Pseudomonadati</taxon>
        <taxon>Bacteroidota</taxon>
        <taxon>Saprospiria</taxon>
        <taxon>Saprospirales</taxon>
        <taxon>Saprospiraceae</taxon>
        <taxon>Aureispira</taxon>
    </lineage>
</organism>
<feature type="coiled-coil region" evidence="1">
    <location>
        <begin position="140"/>
        <end position="222"/>
    </location>
</feature>
<reference evidence="4" key="1">
    <citation type="submission" date="2022-09" db="EMBL/GenBank/DDBJ databases">
        <title>Aureispira anguillicida sp. nov., isolated from Leptocephalus of Japanese eel Anguilla japonica.</title>
        <authorList>
            <person name="Yuasa K."/>
            <person name="Mekata T."/>
            <person name="Ikunari K."/>
        </authorList>
    </citation>
    <scope>NUCLEOTIDE SEQUENCE</scope>
    <source>
        <strain evidence="4">EL160426</strain>
    </source>
</reference>
<feature type="transmembrane region" description="Helical" evidence="3">
    <location>
        <begin position="52"/>
        <end position="71"/>
    </location>
</feature>
<keyword evidence="5" id="KW-1185">Reference proteome</keyword>
<evidence type="ECO:0000313" key="5">
    <source>
        <dbReference type="Proteomes" id="UP001060919"/>
    </source>
</evidence>
<accession>A0A915YHX6</accession>
<dbReference type="AlphaFoldDB" id="A0A915YHX6"/>
<dbReference type="EMBL" id="AP026867">
    <property type="protein sequence ID" value="BDS13291.1"/>
    <property type="molecule type" value="Genomic_DNA"/>
</dbReference>
<gene>
    <name evidence="4" type="ORF">AsAng_0040210</name>
</gene>
<keyword evidence="1" id="KW-0175">Coiled coil</keyword>
<evidence type="ECO:0000256" key="1">
    <source>
        <dbReference type="SAM" id="Coils"/>
    </source>
</evidence>
<evidence type="ECO:0000313" key="4">
    <source>
        <dbReference type="EMBL" id="BDS13291.1"/>
    </source>
</evidence>
<sequence>MEDKNKNLEDFLRKRLSNMENEDEAWARPSQTTKQQVLEQILMPADKKQKKVLFFYVMLAAIGLLMLAYIGCLQKDIAALTALNNQHITLNTSKQQDLLPSKTEINKNSANEKKSKPFDALNGANEKREQIEKDDLIETNNSLKAIIQQQQHVITSLEKEQKQGEIKVKNSENNDHLVKRTQELLAINRVLEQQLKRLKIRNEQQKQQIKNLNEEKELLLGDLRECTTSLDKAAKSMLANKDGINEIKPIEIVDIKEEPQEQIVTPLLEDDFQLKQFHKGKKFEIGYQLGGRGIMTDVIRSVESQRSMTDVKKNKFLFAHSHGVHGSASPIRNFWIGTGFDLGFSNLYEDHNIEVAYKAGNGQVSTSGHVEDNIALSSNLGTTLIQEHIDVLFPQGISDGDLVELGFRTDLALKHYQIPLELSYRYGKKRLECIFLLGGQWNLLNYQQRIHSFYGQAKGQDLDFSKTTELKSTFSMQYWGIYIGTGLNYHISKHFNLKGLFSYEYNFIAQQSNGSNIGTQQSGGQQDIETSPVLVNLGLAFKLRLSYRF</sequence>
<dbReference type="Proteomes" id="UP001060919">
    <property type="component" value="Chromosome"/>
</dbReference>
<evidence type="ECO:0000256" key="3">
    <source>
        <dbReference type="SAM" id="Phobius"/>
    </source>
</evidence>
<dbReference type="RefSeq" id="WP_264788578.1">
    <property type="nucleotide sequence ID" value="NZ_AP026867.1"/>
</dbReference>
<keyword evidence="3" id="KW-0472">Membrane</keyword>
<evidence type="ECO:0008006" key="6">
    <source>
        <dbReference type="Google" id="ProtNLM"/>
    </source>
</evidence>